<dbReference type="GO" id="GO:0006355">
    <property type="term" value="P:regulation of DNA-templated transcription"/>
    <property type="evidence" value="ECO:0007669"/>
    <property type="project" value="InterPro"/>
</dbReference>
<dbReference type="AlphaFoldDB" id="A0A9E7TL90"/>
<evidence type="ECO:0000313" key="1">
    <source>
        <dbReference type="EMBL" id="UUX92071.1"/>
    </source>
</evidence>
<reference evidence="1" key="1">
    <citation type="submission" date="2022-04" db="EMBL/GenBank/DDBJ databases">
        <title>Complete genome of Methanoplanus endosymbiosus DSM 3599.</title>
        <authorList>
            <person name="Chen S.-C."/>
            <person name="You Y.-T."/>
            <person name="Zhou Y.-Z."/>
            <person name="Lai M.-C."/>
        </authorList>
    </citation>
    <scope>NUCLEOTIDE SEQUENCE</scope>
    <source>
        <strain evidence="1">DSM 3599</strain>
    </source>
</reference>
<dbReference type="KEGG" id="mend:L6E24_12010"/>
<dbReference type="Gene3D" id="1.10.1220.10">
    <property type="entry name" value="Met repressor-like"/>
    <property type="match status" value="1"/>
</dbReference>
<dbReference type="Proteomes" id="UP001060368">
    <property type="component" value="Chromosome"/>
</dbReference>
<sequence length="76" mass="8815">MVKSDLKSVGFRLPKKLVEKIDAEAEKNYRDRTGEIINAIMGYYQLEKEKKEILEIMGELSKKVEALEKEVNKLKS</sequence>
<name>A0A9E7TL90_9EURY</name>
<keyword evidence="2" id="KW-1185">Reference proteome</keyword>
<organism evidence="1 2">
    <name type="scientific">Methanoplanus endosymbiosus</name>
    <dbReference type="NCBI Taxonomy" id="33865"/>
    <lineage>
        <taxon>Archaea</taxon>
        <taxon>Methanobacteriati</taxon>
        <taxon>Methanobacteriota</taxon>
        <taxon>Stenosarchaea group</taxon>
        <taxon>Methanomicrobia</taxon>
        <taxon>Methanomicrobiales</taxon>
        <taxon>Methanomicrobiaceae</taxon>
        <taxon>Methanoplanus</taxon>
    </lineage>
</organism>
<protein>
    <submittedName>
        <fullName evidence="1">Uncharacterized protein</fullName>
    </submittedName>
</protein>
<dbReference type="SUPFAM" id="SSF47598">
    <property type="entry name" value="Ribbon-helix-helix"/>
    <property type="match status" value="1"/>
</dbReference>
<gene>
    <name evidence="1" type="ORF">L6E24_12010</name>
</gene>
<dbReference type="GeneID" id="74308438"/>
<evidence type="ECO:0000313" key="2">
    <source>
        <dbReference type="Proteomes" id="UP001060368"/>
    </source>
</evidence>
<dbReference type="InterPro" id="IPR013321">
    <property type="entry name" value="Arc_rbn_hlx_hlx"/>
</dbReference>
<dbReference type="EMBL" id="CP096115">
    <property type="protein sequence ID" value="UUX92071.1"/>
    <property type="molecule type" value="Genomic_DNA"/>
</dbReference>
<dbReference type="InterPro" id="IPR010985">
    <property type="entry name" value="Ribbon_hlx_hlx"/>
</dbReference>
<accession>A0A9E7TL90</accession>
<proteinExistence type="predicted"/>
<dbReference type="RefSeq" id="WP_257742223.1">
    <property type="nucleotide sequence ID" value="NZ_CP096115.1"/>
</dbReference>